<feature type="non-terminal residue" evidence="2">
    <location>
        <position position="172"/>
    </location>
</feature>
<gene>
    <name evidence="2" type="ORF">EJD97_021631</name>
</gene>
<name>A0A6N2AX13_SOLCI</name>
<evidence type="ECO:0000256" key="1">
    <source>
        <dbReference type="SAM" id="SignalP"/>
    </source>
</evidence>
<accession>A0A6N2AX13</accession>
<dbReference type="EMBL" id="RXGB01006654">
    <property type="protein sequence ID" value="TMW86280.1"/>
    <property type="molecule type" value="Genomic_DNA"/>
</dbReference>
<reference evidence="2" key="1">
    <citation type="submission" date="2019-05" db="EMBL/GenBank/DDBJ databases">
        <title>The de novo reference genome and transcriptome assemblies of the wild tomato species Solanum chilense.</title>
        <authorList>
            <person name="Stam R."/>
            <person name="Nosenko T."/>
            <person name="Hoerger A.C."/>
            <person name="Stephan W."/>
            <person name="Seidel M.A."/>
            <person name="Kuhn J.M.M."/>
            <person name="Haberer G."/>
            <person name="Tellier A."/>
        </authorList>
    </citation>
    <scope>NUCLEOTIDE SEQUENCE</scope>
    <source>
        <tissue evidence="2">Mature leaves</tissue>
    </source>
</reference>
<comment type="caution">
    <text evidence="2">The sequence shown here is derived from an EMBL/GenBank/DDBJ whole genome shotgun (WGS) entry which is preliminary data.</text>
</comment>
<dbReference type="AlphaFoldDB" id="A0A6N2AX13"/>
<proteinExistence type="predicted"/>
<feature type="non-terminal residue" evidence="2">
    <location>
        <position position="1"/>
    </location>
</feature>
<evidence type="ECO:0000313" key="2">
    <source>
        <dbReference type="EMBL" id="TMW86280.1"/>
    </source>
</evidence>
<sequence>VHCFTGNILMMSTLPTMAQAFAILSQEERQREMKPLNHMGLVSTSLNVSMSPRNNAGFNTNFSSHRESTSRGTGGLNNTNTFRGNSSTGHRSICFVNTANELGTPKTSATNSMVIQPTQGPQEEEVKDLQQMCILLKVMEANVKKNFEHGKQVPLNLSKSQYKQLLNLLGTL</sequence>
<feature type="signal peptide" evidence="1">
    <location>
        <begin position="1"/>
        <end position="20"/>
    </location>
</feature>
<keyword evidence="1" id="KW-0732">Signal</keyword>
<protein>
    <submittedName>
        <fullName evidence="2">Uncharacterized protein</fullName>
    </submittedName>
</protein>
<feature type="chain" id="PRO_5026783742" evidence="1">
    <location>
        <begin position="21"/>
        <end position="172"/>
    </location>
</feature>
<organism evidence="2">
    <name type="scientific">Solanum chilense</name>
    <name type="common">Tomato</name>
    <name type="synonym">Lycopersicon chilense</name>
    <dbReference type="NCBI Taxonomy" id="4083"/>
    <lineage>
        <taxon>Eukaryota</taxon>
        <taxon>Viridiplantae</taxon>
        <taxon>Streptophyta</taxon>
        <taxon>Embryophyta</taxon>
        <taxon>Tracheophyta</taxon>
        <taxon>Spermatophyta</taxon>
        <taxon>Magnoliopsida</taxon>
        <taxon>eudicotyledons</taxon>
        <taxon>Gunneridae</taxon>
        <taxon>Pentapetalae</taxon>
        <taxon>asterids</taxon>
        <taxon>lamiids</taxon>
        <taxon>Solanales</taxon>
        <taxon>Solanaceae</taxon>
        <taxon>Solanoideae</taxon>
        <taxon>Solaneae</taxon>
        <taxon>Solanum</taxon>
        <taxon>Solanum subgen. Lycopersicon</taxon>
    </lineage>
</organism>